<feature type="transmembrane region" description="Helical" evidence="6">
    <location>
        <begin position="203"/>
        <end position="221"/>
    </location>
</feature>
<keyword evidence="4 6" id="KW-1133">Transmembrane helix</keyword>
<dbReference type="EMBL" id="SWDX01000009">
    <property type="protein sequence ID" value="TKC57735.1"/>
    <property type="molecule type" value="Genomic_DNA"/>
</dbReference>
<dbReference type="AlphaFoldDB" id="A0A4U1G2C9"/>
<feature type="transmembrane region" description="Helical" evidence="6">
    <location>
        <begin position="146"/>
        <end position="162"/>
    </location>
</feature>
<dbReference type="PANTHER" id="PTHR31885">
    <property type="entry name" value="GH04784P"/>
    <property type="match status" value="1"/>
</dbReference>
<evidence type="ECO:0000256" key="2">
    <source>
        <dbReference type="ARBA" id="ARBA00007375"/>
    </source>
</evidence>
<dbReference type="Pfam" id="PF07947">
    <property type="entry name" value="YhhN"/>
    <property type="match status" value="1"/>
</dbReference>
<dbReference type="Proteomes" id="UP000309594">
    <property type="component" value="Unassembled WGS sequence"/>
</dbReference>
<feature type="transmembrane region" description="Helical" evidence="6">
    <location>
        <begin position="116"/>
        <end position="134"/>
    </location>
</feature>
<dbReference type="PANTHER" id="PTHR31885:SF6">
    <property type="entry name" value="GH04784P"/>
    <property type="match status" value="1"/>
</dbReference>
<comment type="similarity">
    <text evidence="2">Belongs to the TMEM86 family.</text>
</comment>
<feature type="transmembrane region" description="Helical" evidence="6">
    <location>
        <begin position="60"/>
        <end position="78"/>
    </location>
</feature>
<evidence type="ECO:0000256" key="6">
    <source>
        <dbReference type="SAM" id="Phobius"/>
    </source>
</evidence>
<organism evidence="7 8">
    <name type="scientific">Pedobacter hiemivivus</name>
    <dbReference type="NCBI Taxonomy" id="2530454"/>
    <lineage>
        <taxon>Bacteria</taxon>
        <taxon>Pseudomonadati</taxon>
        <taxon>Bacteroidota</taxon>
        <taxon>Sphingobacteriia</taxon>
        <taxon>Sphingobacteriales</taxon>
        <taxon>Sphingobacteriaceae</taxon>
        <taxon>Pedobacter</taxon>
    </lineage>
</organism>
<gene>
    <name evidence="7" type="ORF">FBD94_20905</name>
</gene>
<dbReference type="GO" id="GO:0016020">
    <property type="term" value="C:membrane"/>
    <property type="evidence" value="ECO:0007669"/>
    <property type="project" value="UniProtKB-SubCell"/>
</dbReference>
<feature type="transmembrane region" description="Helical" evidence="6">
    <location>
        <begin position="7"/>
        <end position="24"/>
    </location>
</feature>
<feature type="transmembrane region" description="Helical" evidence="6">
    <location>
        <begin position="174"/>
        <end position="191"/>
    </location>
</feature>
<keyword evidence="3 6" id="KW-0812">Transmembrane</keyword>
<name>A0A4U1G2C9_9SPHI</name>
<comment type="subcellular location">
    <subcellularLocation>
        <location evidence="1">Membrane</location>
        <topology evidence="1">Multi-pass membrane protein</topology>
    </subcellularLocation>
</comment>
<proteinExistence type="inferred from homology"/>
<evidence type="ECO:0000256" key="4">
    <source>
        <dbReference type="ARBA" id="ARBA00022989"/>
    </source>
</evidence>
<evidence type="ECO:0000256" key="3">
    <source>
        <dbReference type="ARBA" id="ARBA00022692"/>
    </source>
</evidence>
<evidence type="ECO:0000313" key="7">
    <source>
        <dbReference type="EMBL" id="TKC57735.1"/>
    </source>
</evidence>
<dbReference type="InterPro" id="IPR012506">
    <property type="entry name" value="TMEM86B-like"/>
</dbReference>
<evidence type="ECO:0000256" key="1">
    <source>
        <dbReference type="ARBA" id="ARBA00004141"/>
    </source>
</evidence>
<feature type="transmembrane region" description="Helical" evidence="6">
    <location>
        <begin position="30"/>
        <end position="48"/>
    </location>
</feature>
<sequence length="229" mass="25908">MLKKYATFNIIFGLIFILQLTFSGNSSGNLAYFIKPCIVLSLLIMLYVSTGLKGRFHKRLFTGLIFALAGDVLLMYTAKGESYFLFGLAAFLLGHIFYISAFYLDFKSAPELDKKGARIAILLCAIAAIGYYFYLRPHLGIMKLPVMIYVFVISMMMMMACFRNLRVNSSSFKLIFFGALVFLLSDSILAYNKFVQPIDHADAWIMATYMIAQYLITIGAVERKLIQTN</sequence>
<reference evidence="7 8" key="1">
    <citation type="submission" date="2019-04" db="EMBL/GenBank/DDBJ databases">
        <title>Pedobacter sp. RP-1-16 sp. nov., isolated from Arctic soil.</title>
        <authorList>
            <person name="Dahal R.H."/>
            <person name="Kim D.-U."/>
        </authorList>
    </citation>
    <scope>NUCLEOTIDE SEQUENCE [LARGE SCALE GENOMIC DNA]</scope>
    <source>
        <strain evidence="7 8">RP-1-16</strain>
    </source>
</reference>
<comment type="caution">
    <text evidence="7">The sequence shown here is derived from an EMBL/GenBank/DDBJ whole genome shotgun (WGS) entry which is preliminary data.</text>
</comment>
<keyword evidence="5 6" id="KW-0472">Membrane</keyword>
<accession>A0A4U1G2C9</accession>
<dbReference type="GO" id="GO:0016787">
    <property type="term" value="F:hydrolase activity"/>
    <property type="evidence" value="ECO:0007669"/>
    <property type="project" value="TreeGrafter"/>
</dbReference>
<evidence type="ECO:0000313" key="8">
    <source>
        <dbReference type="Proteomes" id="UP000309594"/>
    </source>
</evidence>
<dbReference type="RefSeq" id="WP_136881642.1">
    <property type="nucleotide sequence ID" value="NZ_SWDX01000009.1"/>
</dbReference>
<evidence type="ECO:0000256" key="5">
    <source>
        <dbReference type="ARBA" id="ARBA00023136"/>
    </source>
</evidence>
<feature type="transmembrane region" description="Helical" evidence="6">
    <location>
        <begin position="84"/>
        <end position="104"/>
    </location>
</feature>
<protein>
    <submittedName>
        <fullName evidence="7">Lysoplasmalogenase</fullName>
    </submittedName>
</protein>